<evidence type="ECO:0000313" key="5">
    <source>
        <dbReference type="EMBL" id="WRP18111.1"/>
    </source>
</evidence>
<dbReference type="PRINTS" id="PR00080">
    <property type="entry name" value="SDRFAMILY"/>
</dbReference>
<dbReference type="GO" id="GO:0016491">
    <property type="term" value="F:oxidoreductase activity"/>
    <property type="evidence" value="ECO:0007669"/>
    <property type="project" value="UniProtKB-KW"/>
</dbReference>
<dbReference type="CDD" id="cd05233">
    <property type="entry name" value="SDR_c"/>
    <property type="match status" value="1"/>
</dbReference>
<keyword evidence="6" id="KW-1185">Reference proteome</keyword>
<dbReference type="InterPro" id="IPR020904">
    <property type="entry name" value="Sc_DH/Rdtase_CS"/>
</dbReference>
<gene>
    <name evidence="5" type="ORF">U7230_03655</name>
</gene>
<dbReference type="PROSITE" id="PS00061">
    <property type="entry name" value="ADH_SHORT"/>
    <property type="match status" value="1"/>
</dbReference>
<dbReference type="PANTHER" id="PTHR43639:SF1">
    <property type="entry name" value="SHORT-CHAIN DEHYDROGENASE_REDUCTASE FAMILY PROTEIN"/>
    <property type="match status" value="1"/>
</dbReference>
<organism evidence="5 6">
    <name type="scientific">Carboxydichorda subterranea</name>
    <dbReference type="NCBI Taxonomy" id="3109565"/>
    <lineage>
        <taxon>Bacteria</taxon>
        <taxon>Bacillati</taxon>
        <taxon>Bacillota</taxon>
        <taxon>Limnochordia</taxon>
        <taxon>Limnochordales</taxon>
        <taxon>Geochordaceae</taxon>
        <taxon>Carboxydichorda</taxon>
    </lineage>
</organism>
<dbReference type="EMBL" id="CP141615">
    <property type="protein sequence ID" value="WRP18111.1"/>
    <property type="molecule type" value="Genomic_DNA"/>
</dbReference>
<dbReference type="InterPro" id="IPR036291">
    <property type="entry name" value="NAD(P)-bd_dom_sf"/>
</dbReference>
<dbReference type="Proteomes" id="UP001332192">
    <property type="component" value="Chromosome"/>
</dbReference>
<dbReference type="InterPro" id="IPR002347">
    <property type="entry name" value="SDR_fam"/>
</dbReference>
<feature type="region of interest" description="Disordered" evidence="4">
    <location>
        <begin position="253"/>
        <end position="278"/>
    </location>
</feature>
<evidence type="ECO:0000313" key="6">
    <source>
        <dbReference type="Proteomes" id="UP001332192"/>
    </source>
</evidence>
<dbReference type="Gene3D" id="3.40.50.720">
    <property type="entry name" value="NAD(P)-binding Rossmann-like Domain"/>
    <property type="match status" value="1"/>
</dbReference>
<dbReference type="Pfam" id="PF00106">
    <property type="entry name" value="adh_short"/>
    <property type="match status" value="1"/>
</dbReference>
<dbReference type="PRINTS" id="PR00081">
    <property type="entry name" value="GDHRDH"/>
</dbReference>
<reference evidence="5 6" key="1">
    <citation type="journal article" date="2024" name="Front. Microbiol.">
        <title>Novel thermophilic genera Geochorda gen. nov. and Carboxydochorda gen. nov. from the deep terrestrial subsurface reveal the ecophysiological diversity in the class Limnochordia.</title>
        <authorList>
            <person name="Karnachuk O.V."/>
            <person name="Lukina A.P."/>
            <person name="Avakyan M.R."/>
            <person name="Kadnikov V.V."/>
            <person name="Begmatov S."/>
            <person name="Beletsky A.V."/>
            <person name="Vlasova K.G."/>
            <person name="Novikov A.A."/>
            <person name="Shcherbakova V.A."/>
            <person name="Mardanov A.V."/>
            <person name="Ravin N.V."/>
        </authorList>
    </citation>
    <scope>NUCLEOTIDE SEQUENCE [LARGE SCALE GENOMIC DNA]</scope>
    <source>
        <strain evidence="5 6">L945</strain>
    </source>
</reference>
<sequence>MSRTSLDAIDIADRTGAWGCMTFFASSSAASPQETPARVALVTGASQGLGLALTRELACRGWVVAMAARHEEQLLAAVAQLEQECPGARLLARRADVSVEADRAALVDAVARRWGRLDLLVHNASALGPVPLPSLLEVPFEAFEPVFRTNVLAPVRLIQLAWPLLEAAPRALVVSVTSDAALEGYPGWGVYGASKAALELVTRTFAHELAGRSVRFVAVDPGDMDTAMHRAAVPDADPSALADPRRVARKMADLAESLLDPSAPPPGPSVPLRVTLGG</sequence>
<evidence type="ECO:0000256" key="2">
    <source>
        <dbReference type="ARBA" id="ARBA00023002"/>
    </source>
</evidence>
<evidence type="ECO:0000256" key="3">
    <source>
        <dbReference type="RuleBase" id="RU000363"/>
    </source>
</evidence>
<proteinExistence type="inferred from homology"/>
<evidence type="ECO:0000256" key="1">
    <source>
        <dbReference type="ARBA" id="ARBA00006484"/>
    </source>
</evidence>
<protein>
    <submittedName>
        <fullName evidence="5">SDR family oxidoreductase</fullName>
        <ecNumber evidence="5">1.-.-.-</ecNumber>
    </submittedName>
</protein>
<keyword evidence="2 5" id="KW-0560">Oxidoreductase</keyword>
<dbReference type="PANTHER" id="PTHR43639">
    <property type="entry name" value="OXIDOREDUCTASE, SHORT-CHAIN DEHYDROGENASE/REDUCTASE FAMILY (AFU_ORTHOLOGUE AFUA_5G02870)"/>
    <property type="match status" value="1"/>
</dbReference>
<evidence type="ECO:0000256" key="4">
    <source>
        <dbReference type="SAM" id="MobiDB-lite"/>
    </source>
</evidence>
<name>A0ABZ1C043_9FIRM</name>
<comment type="similarity">
    <text evidence="1 3">Belongs to the short-chain dehydrogenases/reductases (SDR) family.</text>
</comment>
<dbReference type="EC" id="1.-.-.-" evidence="5"/>
<accession>A0ABZ1C043</accession>
<dbReference type="RefSeq" id="WP_324717382.1">
    <property type="nucleotide sequence ID" value="NZ_CP141615.1"/>
</dbReference>
<dbReference type="SUPFAM" id="SSF51735">
    <property type="entry name" value="NAD(P)-binding Rossmann-fold domains"/>
    <property type="match status" value="1"/>
</dbReference>